<dbReference type="Pfam" id="PF00001">
    <property type="entry name" value="7tm_1"/>
    <property type="match status" value="1"/>
</dbReference>
<dbReference type="PROSITE" id="PS00237">
    <property type="entry name" value="G_PROTEIN_RECEP_F1_1"/>
    <property type="match status" value="1"/>
</dbReference>
<keyword evidence="5" id="KW-0807">Transducer</keyword>
<organism evidence="8 9">
    <name type="scientific">Actinia tenebrosa</name>
    <name type="common">Australian red waratah sea anemone</name>
    <dbReference type="NCBI Taxonomy" id="6105"/>
    <lineage>
        <taxon>Eukaryota</taxon>
        <taxon>Metazoa</taxon>
        <taxon>Cnidaria</taxon>
        <taxon>Anthozoa</taxon>
        <taxon>Hexacorallia</taxon>
        <taxon>Actiniaria</taxon>
        <taxon>Actiniidae</taxon>
        <taxon>Actinia</taxon>
    </lineage>
</organism>
<feature type="transmembrane region" description="Helical" evidence="6">
    <location>
        <begin position="86"/>
        <end position="106"/>
    </location>
</feature>
<gene>
    <name evidence="9 10" type="primary">LOC116291386</name>
</gene>
<feature type="domain" description="G-protein coupled receptors family 1 profile" evidence="7">
    <location>
        <begin position="23"/>
        <end position="277"/>
    </location>
</feature>
<dbReference type="OrthoDB" id="5965524at2759"/>
<dbReference type="RefSeq" id="XP_031554414.1">
    <property type="nucleotide sequence ID" value="XM_031698554.1"/>
</dbReference>
<dbReference type="PANTHER" id="PTHR45698">
    <property type="entry name" value="TRACE AMINE-ASSOCIATED RECEPTOR 19N-RELATED"/>
    <property type="match status" value="1"/>
</dbReference>
<evidence type="ECO:0000256" key="2">
    <source>
        <dbReference type="ARBA" id="ARBA00022692"/>
    </source>
</evidence>
<dbReference type="Gene3D" id="1.20.1070.10">
    <property type="entry name" value="Rhodopsin 7-helix transmembrane proteins"/>
    <property type="match status" value="1"/>
</dbReference>
<proteinExistence type="inferred from homology"/>
<keyword evidence="4 6" id="KW-0472">Membrane</keyword>
<name>A0A6P8HDD6_ACTTE</name>
<reference evidence="9 10" key="1">
    <citation type="submission" date="2025-04" db="UniProtKB">
        <authorList>
            <consortium name="RefSeq"/>
        </authorList>
    </citation>
    <scope>IDENTIFICATION</scope>
    <source>
        <tissue evidence="9 10">Tentacle</tissue>
    </source>
</reference>
<dbReference type="SMART" id="SM01381">
    <property type="entry name" value="7TM_GPCR_Srsx"/>
    <property type="match status" value="1"/>
</dbReference>
<evidence type="ECO:0000256" key="6">
    <source>
        <dbReference type="SAM" id="Phobius"/>
    </source>
</evidence>
<dbReference type="KEGG" id="aten:116291386"/>
<dbReference type="GO" id="GO:0016020">
    <property type="term" value="C:membrane"/>
    <property type="evidence" value="ECO:0007669"/>
    <property type="project" value="UniProtKB-SubCell"/>
</dbReference>
<dbReference type="SUPFAM" id="SSF81321">
    <property type="entry name" value="Family A G protein-coupled receptor-like"/>
    <property type="match status" value="1"/>
</dbReference>
<feature type="transmembrane region" description="Helical" evidence="6">
    <location>
        <begin position="127"/>
        <end position="151"/>
    </location>
</feature>
<keyword evidence="5" id="KW-0297">G-protein coupled receptor</keyword>
<feature type="transmembrane region" description="Helical" evidence="6">
    <location>
        <begin position="12"/>
        <end position="31"/>
    </location>
</feature>
<accession>A0A6P8HDD6</accession>
<feature type="transmembrane region" description="Helical" evidence="6">
    <location>
        <begin position="261"/>
        <end position="279"/>
    </location>
</feature>
<dbReference type="RefSeq" id="XP_031554415.1">
    <property type="nucleotide sequence ID" value="XM_031698555.1"/>
</dbReference>
<dbReference type="FunFam" id="1.20.1070.10:FF:000368">
    <property type="entry name" value="Predicted protein"/>
    <property type="match status" value="1"/>
</dbReference>
<feature type="transmembrane region" description="Helical" evidence="6">
    <location>
        <begin position="43"/>
        <end position="66"/>
    </location>
</feature>
<evidence type="ECO:0000256" key="4">
    <source>
        <dbReference type="ARBA" id="ARBA00023136"/>
    </source>
</evidence>
<keyword evidence="5" id="KW-0675">Receptor</keyword>
<evidence type="ECO:0000313" key="9">
    <source>
        <dbReference type="RefSeq" id="XP_031554414.1"/>
    </source>
</evidence>
<dbReference type="AlphaFoldDB" id="A0A6P8HDD6"/>
<sequence>MMPSAEIALLTLFSTMATIGLVGNLLVCFIIQRNRPVKRPINYLFLNLAVSDAIVLLFLSSKYVLIHTYEHPTGNIGDFLCKFLTGGSLAWTGAISSVCTMICISFERFYIVLKPCYYLKVFKVSNIKVALVFSWVFAVVFNIPLFIFGNFDADKEHCTEAWPPGGFSKFYALTWLAVVAVIPAVVVFVVYSQIIYILWIKKNTTTTAITRTAMHKARRKVTKVVYIISLIYCVSWFPPLIINVIAVFAPNRHIGDVTYEAAVFLIVINSSVNPLVYTFQSARFRQHLRHLFCRRKAKNSVCPQGGETNQAAWIPPLSNNRCNGGQVKELQVASQDLLFLWLTGP</sequence>
<comment type="similarity">
    <text evidence="5">Belongs to the G-protein coupled receptor 1 family.</text>
</comment>
<feature type="transmembrane region" description="Helical" evidence="6">
    <location>
        <begin position="171"/>
        <end position="199"/>
    </location>
</feature>
<dbReference type="GeneID" id="116291386"/>
<evidence type="ECO:0000259" key="7">
    <source>
        <dbReference type="PROSITE" id="PS50262"/>
    </source>
</evidence>
<dbReference type="PROSITE" id="PS50262">
    <property type="entry name" value="G_PROTEIN_RECEP_F1_2"/>
    <property type="match status" value="1"/>
</dbReference>
<evidence type="ECO:0000313" key="10">
    <source>
        <dbReference type="RefSeq" id="XP_031554415.1"/>
    </source>
</evidence>
<evidence type="ECO:0000256" key="5">
    <source>
        <dbReference type="RuleBase" id="RU000688"/>
    </source>
</evidence>
<keyword evidence="2 5" id="KW-0812">Transmembrane</keyword>
<evidence type="ECO:0000313" key="8">
    <source>
        <dbReference type="Proteomes" id="UP000515163"/>
    </source>
</evidence>
<dbReference type="CDD" id="cd00637">
    <property type="entry name" value="7tm_classA_rhodopsin-like"/>
    <property type="match status" value="1"/>
</dbReference>
<keyword evidence="3 6" id="KW-1133">Transmembrane helix</keyword>
<dbReference type="PANTHER" id="PTHR45698:SF1">
    <property type="entry name" value="TRACE AMINE-ASSOCIATED RECEPTOR 13C-LIKE"/>
    <property type="match status" value="1"/>
</dbReference>
<dbReference type="Proteomes" id="UP000515163">
    <property type="component" value="Unplaced"/>
</dbReference>
<evidence type="ECO:0000256" key="1">
    <source>
        <dbReference type="ARBA" id="ARBA00004370"/>
    </source>
</evidence>
<keyword evidence="8" id="KW-1185">Reference proteome</keyword>
<dbReference type="InterPro" id="IPR000276">
    <property type="entry name" value="GPCR_Rhodpsn"/>
</dbReference>
<evidence type="ECO:0000256" key="3">
    <source>
        <dbReference type="ARBA" id="ARBA00022989"/>
    </source>
</evidence>
<protein>
    <submittedName>
        <fullName evidence="9 10">C-C chemokine receptor type 1-like</fullName>
    </submittedName>
</protein>
<comment type="subcellular location">
    <subcellularLocation>
        <location evidence="1">Membrane</location>
    </subcellularLocation>
</comment>
<dbReference type="GO" id="GO:0004930">
    <property type="term" value="F:G protein-coupled receptor activity"/>
    <property type="evidence" value="ECO:0007669"/>
    <property type="project" value="UniProtKB-KW"/>
</dbReference>
<dbReference type="PRINTS" id="PR00237">
    <property type="entry name" value="GPCRRHODOPSN"/>
</dbReference>
<feature type="transmembrane region" description="Helical" evidence="6">
    <location>
        <begin position="224"/>
        <end position="249"/>
    </location>
</feature>
<dbReference type="InterPro" id="IPR017452">
    <property type="entry name" value="GPCR_Rhodpsn_7TM"/>
</dbReference>